<evidence type="ECO:0000256" key="1">
    <source>
        <dbReference type="ARBA" id="ARBA00022741"/>
    </source>
</evidence>
<dbReference type="AlphaFoldDB" id="A0A095VSB5"/>
<dbReference type="EMBL" id="AUVB01000031">
    <property type="protein sequence ID" value="KGE04255.1"/>
    <property type="molecule type" value="Genomic_DNA"/>
</dbReference>
<dbReference type="PANTHER" id="PTHR42759:SF1">
    <property type="entry name" value="MAGNESIUM-CHELATASE SUBUNIT CHLD"/>
    <property type="match status" value="1"/>
</dbReference>
<dbReference type="CDD" id="cd00009">
    <property type="entry name" value="AAA"/>
    <property type="match status" value="1"/>
</dbReference>
<evidence type="ECO:0000256" key="3">
    <source>
        <dbReference type="ARBA" id="ARBA00061607"/>
    </source>
</evidence>
<dbReference type="InterPro" id="IPR011703">
    <property type="entry name" value="ATPase_AAA-3"/>
</dbReference>
<dbReference type="InterPro" id="IPR027417">
    <property type="entry name" value="P-loop_NTPase"/>
</dbReference>
<dbReference type="STRING" id="1265313.HRUBRA_01119"/>
<dbReference type="Gene3D" id="3.40.50.300">
    <property type="entry name" value="P-loop containing nucleotide triphosphate hydrolases"/>
    <property type="match status" value="1"/>
</dbReference>
<gene>
    <name evidence="6" type="ORF">HRUBRA_01119</name>
</gene>
<evidence type="ECO:0000313" key="7">
    <source>
        <dbReference type="Proteomes" id="UP000029640"/>
    </source>
</evidence>
<evidence type="ECO:0000259" key="5">
    <source>
        <dbReference type="Pfam" id="PF17863"/>
    </source>
</evidence>
<accession>A0A095VSB5</accession>
<dbReference type="FunFam" id="3.40.50.300:FF:000640">
    <property type="entry name" value="MoxR family ATPase"/>
    <property type="match status" value="1"/>
</dbReference>
<keyword evidence="1" id="KW-0547">Nucleotide-binding</keyword>
<dbReference type="GO" id="GO:0005524">
    <property type="term" value="F:ATP binding"/>
    <property type="evidence" value="ECO:0007669"/>
    <property type="project" value="UniProtKB-KW"/>
</dbReference>
<feature type="domain" description="ATPase AAA-3" evidence="4">
    <location>
        <begin position="40"/>
        <end position="171"/>
    </location>
</feature>
<dbReference type="eggNOG" id="COG0714">
    <property type="taxonomic scope" value="Bacteria"/>
</dbReference>
<dbReference type="OrthoDB" id="9808397at2"/>
<dbReference type="InterPro" id="IPR050764">
    <property type="entry name" value="CbbQ/NirQ/NorQ/GpvN"/>
</dbReference>
<sequence length="326" mass="35248">MDAAVFDAIQGLRARVGRSVLGQEALVERLVISLLANGNCLLEGLPGLAKTRAVKALARALAVDFSRLQFTPDLLPADVTGTEILHAGEGATGFRFDPGPVFANIVLVDEVNRAPAKVQSALLEVMEERQVTVAGTTHSLPRLFMVLATQNPIEQEGTYPLPEAQLDRFLMHLYVDYPDRKAEVAILRLVRGEEDRTVAEAGDADPPVDPAVVFAARREIAAVTVSELVERYIVDLVAGTRAPGALDAELARWLHVGASPRGGLALDRCARVRAWLDRRDHVLPEDVRASAHDCLRHRLILSYDAEAEGVSADAIIDRLLATVAVG</sequence>
<dbReference type="SUPFAM" id="SSF52540">
    <property type="entry name" value="P-loop containing nucleoside triphosphate hydrolases"/>
    <property type="match status" value="1"/>
</dbReference>
<comment type="caution">
    <text evidence="6">The sequence shown here is derived from an EMBL/GenBank/DDBJ whole genome shotgun (WGS) entry which is preliminary data.</text>
</comment>
<feature type="domain" description="ChlI/MoxR AAA lid" evidence="5">
    <location>
        <begin position="254"/>
        <end position="318"/>
    </location>
</feature>
<name>A0A095VSB5_9GAMM</name>
<evidence type="ECO:0000259" key="4">
    <source>
        <dbReference type="Pfam" id="PF07726"/>
    </source>
</evidence>
<reference evidence="6 7" key="1">
    <citation type="journal article" date="2014" name="Genome Announc.">
        <title>Genome Sequence of Gammaproteobacterial Pseudohaliea rubra Type Strain DSM 19751, Isolated from Coastal Seawater of the Mediterranean Sea.</title>
        <authorList>
            <person name="Spring S."/>
            <person name="Fiebig A."/>
            <person name="Riedel T."/>
            <person name="Goker M."/>
            <person name="Klenk H.P."/>
        </authorList>
    </citation>
    <scope>NUCLEOTIDE SEQUENCE [LARGE SCALE GENOMIC DNA]</scope>
    <source>
        <strain evidence="6 7">DSM 19751</strain>
    </source>
</reference>
<organism evidence="6 7">
    <name type="scientific">Pseudohaliea rubra DSM 19751</name>
    <dbReference type="NCBI Taxonomy" id="1265313"/>
    <lineage>
        <taxon>Bacteria</taxon>
        <taxon>Pseudomonadati</taxon>
        <taxon>Pseudomonadota</taxon>
        <taxon>Gammaproteobacteria</taxon>
        <taxon>Cellvibrionales</taxon>
        <taxon>Halieaceae</taxon>
        <taxon>Pseudohaliea</taxon>
    </lineage>
</organism>
<dbReference type="HOGENOM" id="CLU_034716_2_0_6"/>
<dbReference type="Gene3D" id="1.10.8.80">
    <property type="entry name" value="Magnesium chelatase subunit I, C-Terminal domain"/>
    <property type="match status" value="1"/>
</dbReference>
<dbReference type="InterPro" id="IPR041628">
    <property type="entry name" value="ChlI/MoxR_AAA_lid"/>
</dbReference>
<dbReference type="GO" id="GO:0016887">
    <property type="term" value="F:ATP hydrolysis activity"/>
    <property type="evidence" value="ECO:0007669"/>
    <property type="project" value="InterPro"/>
</dbReference>
<keyword evidence="2" id="KW-0067">ATP-binding</keyword>
<comment type="similarity">
    <text evidence="3">Belongs to the MoxR family.</text>
</comment>
<dbReference type="Pfam" id="PF07726">
    <property type="entry name" value="AAA_3"/>
    <property type="match status" value="1"/>
</dbReference>
<dbReference type="PANTHER" id="PTHR42759">
    <property type="entry name" value="MOXR FAMILY PROTEIN"/>
    <property type="match status" value="1"/>
</dbReference>
<keyword evidence="7" id="KW-1185">Reference proteome</keyword>
<evidence type="ECO:0000313" key="6">
    <source>
        <dbReference type="EMBL" id="KGE04255.1"/>
    </source>
</evidence>
<dbReference type="PATRIC" id="fig|1265313.6.peg.1103"/>
<evidence type="ECO:0000256" key="2">
    <source>
        <dbReference type="ARBA" id="ARBA00022840"/>
    </source>
</evidence>
<dbReference type="Proteomes" id="UP000029640">
    <property type="component" value="Unassembled WGS sequence"/>
</dbReference>
<dbReference type="RefSeq" id="WP_035515271.1">
    <property type="nucleotide sequence ID" value="NZ_KN234754.1"/>
</dbReference>
<protein>
    <submittedName>
        <fullName evidence="6">MoxR-like ATPase in aerotolerance operon</fullName>
    </submittedName>
</protein>
<proteinExistence type="inferred from homology"/>
<dbReference type="PIRSF" id="PIRSF002849">
    <property type="entry name" value="AAA_ATPase_chaperone_MoxR_prd"/>
    <property type="match status" value="1"/>
</dbReference>
<dbReference type="Pfam" id="PF17863">
    <property type="entry name" value="AAA_lid_2"/>
    <property type="match status" value="1"/>
</dbReference>